<evidence type="ECO:0000313" key="2">
    <source>
        <dbReference type="EMBL" id="KAK5975517.1"/>
    </source>
</evidence>
<sequence>MAREILCSIEVEDSDLELVQKVFKRIADREAREEAAKLERYCLLLGKELSMERLGNMKWCTCGSCVCFTTLRENICCQEARKRVEKSCSALAGLKEKMQVVKRCITQHPSFQKIALDPEVLRVLMCHSKFEKRKTKESPYNENETLRYCAYRAFVFWAYGPRGLNHRYELPACVRGAIMKAFPSNSADSIGVTSSLTFILQCNTYTSGVECDSEDWRRSVV</sequence>
<name>A0AAN8FB55_TRICO</name>
<proteinExistence type="predicted"/>
<dbReference type="InterPro" id="IPR046815">
    <property type="entry name" value="P2RX7_C"/>
</dbReference>
<accession>A0AAN8FB55</accession>
<protein>
    <recommendedName>
        <fullName evidence="1">P2X purinoreceptor 7 intracellular domain-containing protein</fullName>
    </recommendedName>
</protein>
<gene>
    <name evidence="2" type="ORF">GCK32_008593</name>
</gene>
<dbReference type="EMBL" id="WIXE01012927">
    <property type="protein sequence ID" value="KAK5975517.1"/>
    <property type="molecule type" value="Genomic_DNA"/>
</dbReference>
<reference evidence="2 3" key="1">
    <citation type="submission" date="2019-10" db="EMBL/GenBank/DDBJ databases">
        <title>Assembly and Annotation for the nematode Trichostrongylus colubriformis.</title>
        <authorList>
            <person name="Martin J."/>
        </authorList>
    </citation>
    <scope>NUCLEOTIDE SEQUENCE [LARGE SCALE GENOMIC DNA]</scope>
    <source>
        <strain evidence="2">G859</strain>
        <tissue evidence="2">Whole worm</tissue>
    </source>
</reference>
<organism evidence="2 3">
    <name type="scientific">Trichostrongylus colubriformis</name>
    <name type="common">Black scour worm</name>
    <dbReference type="NCBI Taxonomy" id="6319"/>
    <lineage>
        <taxon>Eukaryota</taxon>
        <taxon>Metazoa</taxon>
        <taxon>Ecdysozoa</taxon>
        <taxon>Nematoda</taxon>
        <taxon>Chromadorea</taxon>
        <taxon>Rhabditida</taxon>
        <taxon>Rhabditina</taxon>
        <taxon>Rhabditomorpha</taxon>
        <taxon>Strongyloidea</taxon>
        <taxon>Trichostrongylidae</taxon>
        <taxon>Trichostrongylus</taxon>
    </lineage>
</organism>
<evidence type="ECO:0000259" key="1">
    <source>
        <dbReference type="Pfam" id="PF20478"/>
    </source>
</evidence>
<dbReference type="PANTHER" id="PTHR36981">
    <property type="entry name" value="ZGC:195170"/>
    <property type="match status" value="1"/>
</dbReference>
<dbReference type="Pfam" id="PF20478">
    <property type="entry name" value="P2RX7_C"/>
    <property type="match status" value="1"/>
</dbReference>
<dbReference type="AlphaFoldDB" id="A0AAN8FB55"/>
<dbReference type="PANTHER" id="PTHR36981:SF1">
    <property type="entry name" value="P2X PURINORECEPTOR 7 INTRACELLULAR DOMAIN-CONTAINING PROTEIN"/>
    <property type="match status" value="1"/>
</dbReference>
<feature type="domain" description="P2X purinoreceptor 7 intracellular" evidence="1">
    <location>
        <begin position="14"/>
        <end position="188"/>
    </location>
</feature>
<keyword evidence="3" id="KW-1185">Reference proteome</keyword>
<comment type="caution">
    <text evidence="2">The sequence shown here is derived from an EMBL/GenBank/DDBJ whole genome shotgun (WGS) entry which is preliminary data.</text>
</comment>
<evidence type="ECO:0000313" key="3">
    <source>
        <dbReference type="Proteomes" id="UP001331761"/>
    </source>
</evidence>
<dbReference type="Proteomes" id="UP001331761">
    <property type="component" value="Unassembled WGS sequence"/>
</dbReference>